<evidence type="ECO:0000313" key="6">
    <source>
        <dbReference type="EMBL" id="AUT73453.1"/>
    </source>
</evidence>
<proteinExistence type="inferred from homology"/>
<dbReference type="InterPro" id="IPR036388">
    <property type="entry name" value="WH-like_DNA-bd_sf"/>
</dbReference>
<keyword evidence="2" id="KW-0805">Transcription regulation</keyword>
<dbReference type="InterPro" id="IPR050950">
    <property type="entry name" value="HTH-type_LysR_regulators"/>
</dbReference>
<dbReference type="FunFam" id="1.10.10.10:FF:000001">
    <property type="entry name" value="LysR family transcriptional regulator"/>
    <property type="match status" value="1"/>
</dbReference>
<sequence length="313" mass="34529">MQIDFLGMQAFLSIVENGGFQPAAVQLNLSQTAISHRIRKLEEGLGVRLIARTTRELTLTDAGRALLPRVRGAIRELEGSYDTLRQHRSSAPQWLTFACLPTLATSHIPNVLKRFATVYPDIAVRMFDNSIAEIAELVDSESAAFGISVNAPTRFNLAIERFTQEPFALVCPLGHRLLEREVVRWDDLIDETLVRISLHAGNSTTIDDALGNRRMQYRWGYETQHTGAAIDFVRAGLGLTVVPCLAATSYPGVVALPLVEPQITRCLATVMRPETLLVPAATALCEMIIEDIGNRLTAFNAWQRPASTDKAHA</sequence>
<dbReference type="KEGG" id="phs:C2L64_34360"/>
<dbReference type="EMBL" id="CP026107">
    <property type="protein sequence ID" value="AUT73453.1"/>
    <property type="molecule type" value="Genomic_DNA"/>
</dbReference>
<dbReference type="Gene3D" id="3.40.190.290">
    <property type="match status" value="1"/>
</dbReference>
<dbReference type="PANTHER" id="PTHR30419">
    <property type="entry name" value="HTH-TYPE TRANSCRIPTIONAL REGULATOR YBHD"/>
    <property type="match status" value="1"/>
</dbReference>
<evidence type="ECO:0000256" key="3">
    <source>
        <dbReference type="ARBA" id="ARBA00023125"/>
    </source>
</evidence>
<evidence type="ECO:0000259" key="5">
    <source>
        <dbReference type="PROSITE" id="PS50931"/>
    </source>
</evidence>
<accession>A0AAJ4VP32</accession>
<organism evidence="6 9">
    <name type="scientific">Paraburkholderia hospita</name>
    <dbReference type="NCBI Taxonomy" id="169430"/>
    <lineage>
        <taxon>Bacteria</taxon>
        <taxon>Pseudomonadati</taxon>
        <taxon>Pseudomonadota</taxon>
        <taxon>Betaproteobacteria</taxon>
        <taxon>Burkholderiales</taxon>
        <taxon>Burkholderiaceae</taxon>
        <taxon>Paraburkholderia</taxon>
    </lineage>
</organism>
<dbReference type="AlphaFoldDB" id="A0AAJ4VP32"/>
<dbReference type="Gene3D" id="1.10.10.10">
    <property type="entry name" value="Winged helix-like DNA-binding domain superfamily/Winged helix DNA-binding domain"/>
    <property type="match status" value="1"/>
</dbReference>
<evidence type="ECO:0000256" key="2">
    <source>
        <dbReference type="ARBA" id="ARBA00023015"/>
    </source>
</evidence>
<dbReference type="InterPro" id="IPR005119">
    <property type="entry name" value="LysR_subst-bd"/>
</dbReference>
<dbReference type="InterPro" id="IPR036390">
    <property type="entry name" value="WH_DNA-bd_sf"/>
</dbReference>
<name>A0AAJ4VP32_9BURK</name>
<dbReference type="SUPFAM" id="SSF46785">
    <property type="entry name" value="Winged helix' DNA-binding domain"/>
    <property type="match status" value="1"/>
</dbReference>
<evidence type="ECO:0000256" key="4">
    <source>
        <dbReference type="ARBA" id="ARBA00023163"/>
    </source>
</evidence>
<dbReference type="PANTHER" id="PTHR30419:SF8">
    <property type="entry name" value="NITROGEN ASSIMILATION TRANSCRIPTIONAL ACTIVATOR-RELATED"/>
    <property type="match status" value="1"/>
</dbReference>
<dbReference type="GO" id="GO:0005829">
    <property type="term" value="C:cytosol"/>
    <property type="evidence" value="ECO:0007669"/>
    <property type="project" value="TreeGrafter"/>
</dbReference>
<evidence type="ECO:0000313" key="9">
    <source>
        <dbReference type="Proteomes" id="UP000236649"/>
    </source>
</evidence>
<keyword evidence="3" id="KW-0238">DNA-binding</keyword>
<dbReference type="PROSITE" id="PS50931">
    <property type="entry name" value="HTH_LYSR"/>
    <property type="match status" value="1"/>
</dbReference>
<dbReference type="Proteomes" id="UP000236649">
    <property type="component" value="Chromosome 3"/>
</dbReference>
<protein>
    <submittedName>
        <fullName evidence="6 7">Transcriptional regulator</fullName>
    </submittedName>
</protein>
<dbReference type="Pfam" id="PF03466">
    <property type="entry name" value="LysR_substrate"/>
    <property type="match status" value="1"/>
</dbReference>
<dbReference type="GO" id="GO:0003700">
    <property type="term" value="F:DNA-binding transcription factor activity"/>
    <property type="evidence" value="ECO:0007669"/>
    <property type="project" value="InterPro"/>
</dbReference>
<dbReference type="EMBL" id="AKAU01000108">
    <property type="protein sequence ID" value="EIM98937.1"/>
    <property type="molecule type" value="Genomic_DNA"/>
</dbReference>
<gene>
    <name evidence="6" type="ORF">C2L64_34360</name>
    <name evidence="7" type="ORF">WQE_21216</name>
</gene>
<dbReference type="SUPFAM" id="SSF53850">
    <property type="entry name" value="Periplasmic binding protein-like II"/>
    <property type="match status" value="1"/>
</dbReference>
<dbReference type="Pfam" id="PF00126">
    <property type="entry name" value="HTH_1"/>
    <property type="match status" value="1"/>
</dbReference>
<dbReference type="RefSeq" id="WP_007584448.1">
    <property type="nucleotide sequence ID" value="NZ_AKAU01000108.1"/>
</dbReference>
<dbReference type="InterPro" id="IPR000847">
    <property type="entry name" value="LysR_HTH_N"/>
</dbReference>
<evidence type="ECO:0000313" key="8">
    <source>
        <dbReference type="Proteomes" id="UP000004980"/>
    </source>
</evidence>
<keyword evidence="8" id="KW-1185">Reference proteome</keyword>
<feature type="domain" description="HTH lysR-type" evidence="5">
    <location>
        <begin position="3"/>
        <end position="60"/>
    </location>
</feature>
<reference evidence="6 9" key="2">
    <citation type="submission" date="2018-01" db="EMBL/GenBank/DDBJ databases">
        <title>Species boundaries and ecological features among Paraburkholderia terrae DSMZ17804T, P. hospita DSMZ17164T and P. caribensis DSMZ13236T.</title>
        <authorList>
            <person name="Pratama A.A."/>
        </authorList>
    </citation>
    <scope>NUCLEOTIDE SEQUENCE [LARGE SCALE GENOMIC DNA]</scope>
    <source>
        <strain evidence="6 9">DSM 17164</strain>
    </source>
</reference>
<dbReference type="PRINTS" id="PR00039">
    <property type="entry name" value="HTHLYSR"/>
</dbReference>
<comment type="similarity">
    <text evidence="1">Belongs to the LysR transcriptional regulatory family.</text>
</comment>
<dbReference type="Proteomes" id="UP000004980">
    <property type="component" value="Unassembled WGS sequence"/>
</dbReference>
<evidence type="ECO:0000256" key="1">
    <source>
        <dbReference type="ARBA" id="ARBA00009437"/>
    </source>
</evidence>
<evidence type="ECO:0000313" key="7">
    <source>
        <dbReference type="EMBL" id="EIM98937.1"/>
    </source>
</evidence>
<dbReference type="GO" id="GO:0003677">
    <property type="term" value="F:DNA binding"/>
    <property type="evidence" value="ECO:0007669"/>
    <property type="project" value="UniProtKB-KW"/>
</dbReference>
<keyword evidence="4" id="KW-0804">Transcription</keyword>
<reference evidence="7 8" key="1">
    <citation type="journal article" date="2012" name="J. Bacteriol.">
        <title>Draft Genome Sequence of the Soil Bacterium Burkholderia terrae Strain BS001, Which Interacts with Fungal Surface Structures.</title>
        <authorList>
            <person name="Nazir R."/>
            <person name="Hansen M.A."/>
            <person name="Sorensen S."/>
            <person name="van Elsas J.D."/>
        </authorList>
    </citation>
    <scope>NUCLEOTIDE SEQUENCE [LARGE SCALE GENOMIC DNA]</scope>
    <source>
        <strain evidence="7 8">BS001</strain>
    </source>
</reference>